<dbReference type="GO" id="GO:0031564">
    <property type="term" value="P:transcription antitermination"/>
    <property type="evidence" value="ECO:0007669"/>
    <property type="project" value="UniProtKB-UniRule"/>
</dbReference>
<keyword evidence="4 7" id="KW-0694">RNA-binding</keyword>
<comment type="subunit">
    <text evidence="7">Monomer. Binds directly to the core enzyme of the DNA-dependent RNA polymerase and to nascent RNA.</text>
</comment>
<feature type="domain" description="K Homology" evidence="9">
    <location>
        <begin position="306"/>
        <end position="364"/>
    </location>
</feature>
<keyword evidence="1 7" id="KW-0806">Transcription termination</keyword>
<dbReference type="PANTHER" id="PTHR22648">
    <property type="entry name" value="TRANSCRIPTION TERMINATION FACTOR NUSA"/>
    <property type="match status" value="1"/>
</dbReference>
<dbReference type="PROSITE" id="PS50084">
    <property type="entry name" value="KH_TYPE_1"/>
    <property type="match status" value="1"/>
</dbReference>
<keyword evidence="11" id="KW-1185">Reference proteome</keyword>
<dbReference type="CDD" id="cd02134">
    <property type="entry name" value="KH-II_NusA_rpt1"/>
    <property type="match status" value="1"/>
</dbReference>
<dbReference type="InterPro" id="IPR058582">
    <property type="entry name" value="KH_NusA_2nd"/>
</dbReference>
<dbReference type="Proteomes" id="UP000588186">
    <property type="component" value="Unassembled WGS sequence"/>
</dbReference>
<gene>
    <name evidence="7 10" type="primary">nusA</name>
    <name evidence="10" type="ORF">JEOPIN946_01318</name>
</gene>
<dbReference type="Pfam" id="PF13184">
    <property type="entry name" value="KH_NusA_1st"/>
    <property type="match status" value="1"/>
</dbReference>
<comment type="subcellular location">
    <subcellularLocation>
        <location evidence="7">Cytoplasm</location>
    </subcellularLocation>
</comment>
<dbReference type="CDD" id="cd04455">
    <property type="entry name" value="S1_NusA"/>
    <property type="match status" value="1"/>
</dbReference>
<dbReference type="NCBIfam" id="TIGR01953">
    <property type="entry name" value="NusA"/>
    <property type="match status" value="1"/>
</dbReference>
<dbReference type="SUPFAM" id="SSF50249">
    <property type="entry name" value="Nucleic acid-binding proteins"/>
    <property type="match status" value="1"/>
</dbReference>
<dbReference type="Pfam" id="PF08529">
    <property type="entry name" value="NusA_N"/>
    <property type="match status" value="1"/>
</dbReference>
<dbReference type="InterPro" id="IPR015946">
    <property type="entry name" value="KH_dom-like_a/b"/>
</dbReference>
<organism evidence="10 11">
    <name type="scientific">Phocicoccus pinnipedialis</name>
    <dbReference type="NCBI Taxonomy" id="110845"/>
    <lineage>
        <taxon>Bacteria</taxon>
        <taxon>Bacillati</taxon>
        <taxon>Bacillota</taxon>
        <taxon>Bacilli</taxon>
        <taxon>Bacillales</taxon>
        <taxon>Salinicoccaceae</taxon>
        <taxon>Phocicoccus</taxon>
    </lineage>
</organism>
<dbReference type="GO" id="GO:0006353">
    <property type="term" value="P:DNA-templated transcription termination"/>
    <property type="evidence" value="ECO:0007669"/>
    <property type="project" value="UniProtKB-UniRule"/>
</dbReference>
<evidence type="ECO:0000259" key="8">
    <source>
        <dbReference type="SMART" id="SM00316"/>
    </source>
</evidence>
<feature type="domain" description="S1 motif" evidence="8">
    <location>
        <begin position="139"/>
        <end position="205"/>
    </location>
</feature>
<dbReference type="InterPro" id="IPR003029">
    <property type="entry name" value="S1_domain"/>
</dbReference>
<keyword evidence="2 7" id="KW-0963">Cytoplasm</keyword>
<evidence type="ECO:0000313" key="11">
    <source>
        <dbReference type="Proteomes" id="UP000588186"/>
    </source>
</evidence>
<evidence type="ECO:0000256" key="5">
    <source>
        <dbReference type="ARBA" id="ARBA00023015"/>
    </source>
</evidence>
<evidence type="ECO:0000259" key="9">
    <source>
        <dbReference type="SMART" id="SM00322"/>
    </source>
</evidence>
<keyword evidence="6 7" id="KW-0804">Transcription</keyword>
<dbReference type="EMBL" id="CAJEWB010000010">
    <property type="protein sequence ID" value="CAD2076721.1"/>
    <property type="molecule type" value="Genomic_DNA"/>
</dbReference>
<accession>A0A6V7RHQ2</accession>
<dbReference type="InterPro" id="IPR036555">
    <property type="entry name" value="NusA_N_sf"/>
</dbReference>
<feature type="domain" description="K Homology" evidence="9">
    <location>
        <begin position="235"/>
        <end position="298"/>
    </location>
</feature>
<dbReference type="GO" id="GO:0003700">
    <property type="term" value="F:DNA-binding transcription factor activity"/>
    <property type="evidence" value="ECO:0007669"/>
    <property type="project" value="InterPro"/>
</dbReference>
<comment type="function">
    <text evidence="7">Participates in both transcription termination and antitermination.</text>
</comment>
<evidence type="ECO:0000256" key="1">
    <source>
        <dbReference type="ARBA" id="ARBA00022472"/>
    </source>
</evidence>
<dbReference type="SUPFAM" id="SSF54814">
    <property type="entry name" value="Prokaryotic type KH domain (KH-domain type II)"/>
    <property type="match status" value="2"/>
</dbReference>
<evidence type="ECO:0000256" key="6">
    <source>
        <dbReference type="ARBA" id="ARBA00023163"/>
    </source>
</evidence>
<dbReference type="FunFam" id="3.30.300.20:FF:000005">
    <property type="entry name" value="Transcription termination/antitermination protein NusA"/>
    <property type="match status" value="1"/>
</dbReference>
<dbReference type="FunFam" id="3.30.1480.10:FF:000002">
    <property type="entry name" value="Transcription termination/antitermination protein NusA"/>
    <property type="match status" value="1"/>
</dbReference>
<dbReference type="Pfam" id="PF26594">
    <property type="entry name" value="KH_NusA_2nd"/>
    <property type="match status" value="1"/>
</dbReference>
<dbReference type="GO" id="GO:0003723">
    <property type="term" value="F:RNA binding"/>
    <property type="evidence" value="ECO:0007669"/>
    <property type="project" value="UniProtKB-UniRule"/>
</dbReference>
<dbReference type="Gene3D" id="2.40.50.140">
    <property type="entry name" value="Nucleic acid-binding proteins"/>
    <property type="match status" value="1"/>
</dbReference>
<dbReference type="GO" id="GO:0005829">
    <property type="term" value="C:cytosol"/>
    <property type="evidence" value="ECO:0007669"/>
    <property type="project" value="TreeGrafter"/>
</dbReference>
<dbReference type="CDD" id="cd22529">
    <property type="entry name" value="KH-II_NusA_rpt2"/>
    <property type="match status" value="1"/>
</dbReference>
<keyword evidence="5 7" id="KW-0805">Transcription regulation</keyword>
<evidence type="ECO:0000256" key="3">
    <source>
        <dbReference type="ARBA" id="ARBA00022814"/>
    </source>
</evidence>
<dbReference type="Gene3D" id="3.30.1480.10">
    <property type="entry name" value="NusA, N-terminal domain"/>
    <property type="match status" value="1"/>
</dbReference>
<dbReference type="InterPro" id="IPR013735">
    <property type="entry name" value="TF_NusA_N"/>
</dbReference>
<dbReference type="InterPro" id="IPR025249">
    <property type="entry name" value="TF_NusA_KH_1st"/>
</dbReference>
<dbReference type="SMART" id="SM00316">
    <property type="entry name" value="S1"/>
    <property type="match status" value="1"/>
</dbReference>
<proteinExistence type="inferred from homology"/>
<evidence type="ECO:0000256" key="2">
    <source>
        <dbReference type="ARBA" id="ARBA00022490"/>
    </source>
</evidence>
<comment type="similarity">
    <text evidence="7">Belongs to the NusA family.</text>
</comment>
<dbReference type="SMART" id="SM00322">
    <property type="entry name" value="KH"/>
    <property type="match status" value="2"/>
</dbReference>
<sequence>MNGGSLVNQELLNAIEYIQKEKNIPTEVLIEAIEAALLTAYKRNYVDHKNVRVELSMETGNYRVVSRKDVVEEVLDPREEIDLHTARTYNPAYEIGDPFDEDVTPEDFNRVGAQAAKQAVMQRIRDAEREILFEEYIGKEDELIIGVIDRIDHRFVYVSLGKTDAVLSEAERIPGEEYKPGDRIKVYLNKVEQTTRGPQIYVSRTHPNLLKRLFEEEVPEIYDGTVEIMSVAREAGERSKISVHAINSDVDAVGSCVGARGARVEAIVDELSGEKIDIVLWDEDPKVYVKNALSPSEVINVNVNEEQKSTTVIVPDHQLSLAIGKRGQNARLAAKLTGWKIDIISESDFENKDDESDTGAEEITE</sequence>
<dbReference type="InterPro" id="IPR030842">
    <property type="entry name" value="TF_NusA_bacterial"/>
</dbReference>
<reference evidence="10 11" key="1">
    <citation type="submission" date="2020-07" db="EMBL/GenBank/DDBJ databases">
        <authorList>
            <person name="Criscuolo A."/>
        </authorList>
    </citation>
    <scope>NUCLEOTIDE SEQUENCE [LARGE SCALE GENOMIC DNA]</scope>
    <source>
        <strain evidence="10">CIP107946</strain>
    </source>
</reference>
<dbReference type="PANTHER" id="PTHR22648:SF0">
    <property type="entry name" value="TRANSCRIPTION TERMINATION_ANTITERMINATION PROTEIN NUSA"/>
    <property type="match status" value="1"/>
</dbReference>
<protein>
    <recommendedName>
        <fullName evidence="7">Transcription termination/antitermination protein NusA</fullName>
    </recommendedName>
</protein>
<evidence type="ECO:0000256" key="4">
    <source>
        <dbReference type="ARBA" id="ARBA00022884"/>
    </source>
</evidence>
<dbReference type="InterPro" id="IPR009019">
    <property type="entry name" value="KH_sf_prok-type"/>
</dbReference>
<dbReference type="AlphaFoldDB" id="A0A6V7RHQ2"/>
<dbReference type="InterPro" id="IPR012340">
    <property type="entry name" value="NA-bd_OB-fold"/>
</dbReference>
<comment type="caution">
    <text evidence="10">The sequence shown here is derived from an EMBL/GenBank/DDBJ whole genome shotgun (WGS) entry which is preliminary data.</text>
</comment>
<dbReference type="InterPro" id="IPR004087">
    <property type="entry name" value="KH_dom"/>
</dbReference>
<dbReference type="FunFam" id="3.30.300.20:FF:000002">
    <property type="entry name" value="Transcription termination/antitermination protein NusA"/>
    <property type="match status" value="1"/>
</dbReference>
<name>A0A6V7RHQ2_9BACL</name>
<evidence type="ECO:0000313" key="10">
    <source>
        <dbReference type="EMBL" id="CAD2076721.1"/>
    </source>
</evidence>
<dbReference type="HAMAP" id="MF_00945_B">
    <property type="entry name" value="NusA_B"/>
    <property type="match status" value="1"/>
</dbReference>
<dbReference type="InterPro" id="IPR010213">
    <property type="entry name" value="TF_NusA"/>
</dbReference>
<dbReference type="SUPFAM" id="SSF69705">
    <property type="entry name" value="Transcription factor NusA, N-terminal domain"/>
    <property type="match status" value="1"/>
</dbReference>
<evidence type="ECO:0000256" key="7">
    <source>
        <dbReference type="HAMAP-Rule" id="MF_00945"/>
    </source>
</evidence>
<keyword evidence="3 7" id="KW-0889">Transcription antitermination</keyword>
<dbReference type="FunFam" id="2.40.50.140:FF:000058">
    <property type="entry name" value="Transcription termination/antitermination protein NusA"/>
    <property type="match status" value="1"/>
</dbReference>
<dbReference type="Gene3D" id="3.30.300.20">
    <property type="match status" value="2"/>
</dbReference>